<keyword evidence="3" id="KW-1185">Reference proteome</keyword>
<dbReference type="Proteomes" id="UP001596972">
    <property type="component" value="Unassembled WGS sequence"/>
</dbReference>
<gene>
    <name evidence="2" type="ORF">ACFQ11_17220</name>
</gene>
<organism evidence="2 3">
    <name type="scientific">Actinomadura sediminis</name>
    <dbReference type="NCBI Taxonomy" id="1038904"/>
    <lineage>
        <taxon>Bacteria</taxon>
        <taxon>Bacillati</taxon>
        <taxon>Actinomycetota</taxon>
        <taxon>Actinomycetes</taxon>
        <taxon>Streptosporangiales</taxon>
        <taxon>Thermomonosporaceae</taxon>
        <taxon>Actinomadura</taxon>
    </lineage>
</organism>
<accession>A0ABW3EUA4</accession>
<reference evidence="3" key="1">
    <citation type="journal article" date="2019" name="Int. J. Syst. Evol. Microbiol.">
        <title>The Global Catalogue of Microorganisms (GCM) 10K type strain sequencing project: providing services to taxonomists for standard genome sequencing and annotation.</title>
        <authorList>
            <consortium name="The Broad Institute Genomics Platform"/>
            <consortium name="The Broad Institute Genome Sequencing Center for Infectious Disease"/>
            <person name="Wu L."/>
            <person name="Ma J."/>
        </authorList>
    </citation>
    <scope>NUCLEOTIDE SEQUENCE [LARGE SCALE GENOMIC DNA]</scope>
    <source>
        <strain evidence="3">JCM 31202</strain>
    </source>
</reference>
<protein>
    <submittedName>
        <fullName evidence="2">Uncharacterized protein</fullName>
    </submittedName>
</protein>
<proteinExistence type="predicted"/>
<name>A0ABW3EUA4_9ACTN</name>
<dbReference type="RefSeq" id="WP_378299641.1">
    <property type="nucleotide sequence ID" value="NZ_JBHTJA010000031.1"/>
</dbReference>
<feature type="region of interest" description="Disordered" evidence="1">
    <location>
        <begin position="147"/>
        <end position="176"/>
    </location>
</feature>
<sequence>MLHRILGEGLVAGTAGVAVMTAGERVEQWFTGRPDSHVPGRTMRRLTGMRDPAGRRPTAANRAMHVGQAAGLGVLRSVMAHAGLRGPWSSAKFAVVRLTADQIFENATGVGAPPQTWPRRELAVDLLHKAVYAYATGLVADALAARSGPGPGRRHAAVRPGRHADVGPVPQGGRSA</sequence>
<evidence type="ECO:0000256" key="1">
    <source>
        <dbReference type="SAM" id="MobiDB-lite"/>
    </source>
</evidence>
<comment type="caution">
    <text evidence="2">The sequence shown here is derived from an EMBL/GenBank/DDBJ whole genome shotgun (WGS) entry which is preliminary data.</text>
</comment>
<feature type="compositionally biased region" description="Basic residues" evidence="1">
    <location>
        <begin position="152"/>
        <end position="161"/>
    </location>
</feature>
<evidence type="ECO:0000313" key="2">
    <source>
        <dbReference type="EMBL" id="MFD0902144.1"/>
    </source>
</evidence>
<evidence type="ECO:0000313" key="3">
    <source>
        <dbReference type="Proteomes" id="UP001596972"/>
    </source>
</evidence>
<dbReference type="EMBL" id="JBHTJA010000031">
    <property type="protein sequence ID" value="MFD0902144.1"/>
    <property type="molecule type" value="Genomic_DNA"/>
</dbReference>